<evidence type="ECO:0000313" key="2">
    <source>
        <dbReference type="EMBL" id="CAG6661367.1"/>
    </source>
</evidence>
<evidence type="ECO:0000256" key="1">
    <source>
        <dbReference type="SAM" id="MobiDB-lite"/>
    </source>
</evidence>
<feature type="compositionally biased region" description="Polar residues" evidence="1">
    <location>
        <begin position="504"/>
        <end position="520"/>
    </location>
</feature>
<feature type="region of interest" description="Disordered" evidence="1">
    <location>
        <begin position="296"/>
        <end position="335"/>
    </location>
</feature>
<feature type="compositionally biased region" description="Polar residues" evidence="1">
    <location>
        <begin position="141"/>
        <end position="164"/>
    </location>
</feature>
<sequence>MSSRNIFSSNQQKPQRRIGRRSMALNCTNNNTTLNGTLNGTAKPISDFSYKVPYEPSCASTPLPDHAKNKENIYLSSIKPVLASSPKLSRQAPYQTQKAVRRLVRRSMALRTQDIHTEEASLNDSLTRMRDINASLKLSDPKQQSESIVLSSQPSISNATGNGSSFQSSMNSFLNYDFLKKFLPSSAAPAPLSSSPHKPIPPSPLGLKPKYESVLKNATICEMISESPTATDVMAQLPAQEEDEVTYTASSCQDVDDDDDFLKKSLNCDSHKMAGARSPSEPSLDSKYGSFLEEMSPPALAERESKDEMEYQDNIQDAKPSSSISSTKPIDQSEDAHNRTFELEDQPASENLVFKTPQPPKFFKKDTANESLRTPLFKTPRSSVFSRFTNNDDGNDSFVENERTIMLQFRNEMMEAKKSETFPTTNGTNGDSNVVTTASDNVTSMSNASSNVNGSVDNSSAHVITTSQSIATHVTSASSNVANTPTNNTPTNTSDTETNYKRVSISNGSNAPSKRSSNNFEVDSTIAANTSNATNVTKTGSSSNINLNTTTGSTSSTIATLSELVAKQQRDLAELVARQNEELNRFIGNMNMAHNDATKVQNPAVPTITIDEVENSNTSSGPFENTATNGFDKTMKEKSMNSTASETMINNTTLGVKPTGESGNETCVDTSIVNETQQTIVESTGNESILLIQPKSNTKRTIQTRQSILSQTLQEEDEPVSVKPRQSLAYNNFKRNCSILKTPARGNRKSYANSTAVFTPGTLSSCIRDQLEAFGSEETTKNTELCIFCTIFFAN</sequence>
<name>A0A8D8WIE1_9HEMI</name>
<feature type="region of interest" description="Disordered" evidence="1">
    <location>
        <begin position="137"/>
        <end position="164"/>
    </location>
</feature>
<reference evidence="2" key="1">
    <citation type="submission" date="2021-05" db="EMBL/GenBank/DDBJ databases">
        <authorList>
            <person name="Alioto T."/>
            <person name="Alioto T."/>
            <person name="Gomez Garrido J."/>
        </authorList>
    </citation>
    <scope>NUCLEOTIDE SEQUENCE</scope>
</reference>
<dbReference type="AlphaFoldDB" id="A0A8D8WIE1"/>
<feature type="compositionally biased region" description="Low complexity" evidence="1">
    <location>
        <begin position="476"/>
        <end position="497"/>
    </location>
</feature>
<feature type="region of interest" description="Disordered" evidence="1">
    <location>
        <begin position="476"/>
        <end position="520"/>
    </location>
</feature>
<dbReference type="EMBL" id="HBUF01199446">
    <property type="protein sequence ID" value="CAG6661367.1"/>
    <property type="molecule type" value="Transcribed_RNA"/>
</dbReference>
<protein>
    <submittedName>
        <fullName evidence="2">Uncharacterized protein</fullName>
    </submittedName>
</protein>
<proteinExistence type="predicted"/>
<accession>A0A8D8WIE1</accession>
<organism evidence="2">
    <name type="scientific">Cacopsylla melanoneura</name>
    <dbReference type="NCBI Taxonomy" id="428564"/>
    <lineage>
        <taxon>Eukaryota</taxon>
        <taxon>Metazoa</taxon>
        <taxon>Ecdysozoa</taxon>
        <taxon>Arthropoda</taxon>
        <taxon>Hexapoda</taxon>
        <taxon>Insecta</taxon>
        <taxon>Pterygota</taxon>
        <taxon>Neoptera</taxon>
        <taxon>Paraneoptera</taxon>
        <taxon>Hemiptera</taxon>
        <taxon>Sternorrhyncha</taxon>
        <taxon>Psylloidea</taxon>
        <taxon>Psyllidae</taxon>
        <taxon>Psyllinae</taxon>
        <taxon>Cacopsylla</taxon>
    </lineage>
</organism>